<organism evidence="2">
    <name type="scientific">Fusarium clavum</name>
    <dbReference type="NCBI Taxonomy" id="2594811"/>
    <lineage>
        <taxon>Eukaryota</taxon>
        <taxon>Fungi</taxon>
        <taxon>Dikarya</taxon>
        <taxon>Ascomycota</taxon>
        <taxon>Pezizomycotina</taxon>
        <taxon>Sordariomycetes</taxon>
        <taxon>Hypocreomycetidae</taxon>
        <taxon>Hypocreales</taxon>
        <taxon>Nectriaceae</taxon>
        <taxon>Fusarium</taxon>
        <taxon>Fusarium incarnatum-equiseti species complex</taxon>
    </lineage>
</organism>
<dbReference type="Gene3D" id="1.20.5.340">
    <property type="match status" value="1"/>
</dbReference>
<dbReference type="EMBL" id="CBMI010002978">
    <property type="protein sequence ID" value="CEG05119.1"/>
    <property type="molecule type" value="Genomic_DNA"/>
</dbReference>
<reference evidence="2" key="1">
    <citation type="submission" date="2013-05" db="EMBL/GenBank/DDBJ databases">
        <title>Draft genome sequences of six wheat associated Fusarium spp. isolates.</title>
        <authorList>
            <person name="Moolhuijzen P.M."/>
            <person name="Manners J.M."/>
            <person name="Wilcox S."/>
            <person name="Bellgard M.I."/>
            <person name="Gardiner D.M."/>
        </authorList>
    </citation>
    <scope>NUCLEOTIDE SEQUENCE</scope>
    <source>
        <strain evidence="2">CS3069</strain>
    </source>
</reference>
<feature type="coiled-coil region" evidence="1">
    <location>
        <begin position="30"/>
        <end position="78"/>
    </location>
</feature>
<sequence length="121" mass="14063">MSSTTITEQMMTGIAATVTHDMKTYPDPHLEAIERRFDNVEIAMKNINEQNASIDKRLIKLENNAAEVQKKIEEHTTTFQRVHHELVVIENRFTTHEETAYALLSRFLLPRRFLRPRSGAQ</sequence>
<evidence type="ECO:0000313" key="2">
    <source>
        <dbReference type="EMBL" id="CEG05119.1"/>
    </source>
</evidence>
<accession>A0A090MDD5</accession>
<protein>
    <submittedName>
        <fullName evidence="2">WGS project CBMI000000000 data, contig CS3069_c002980</fullName>
    </submittedName>
</protein>
<comment type="caution">
    <text evidence="2">The sequence shown here is derived from an EMBL/GenBank/DDBJ whole genome shotgun (WGS) entry which is preliminary data.</text>
</comment>
<proteinExistence type="predicted"/>
<name>A0A090MDD5_9HYPO</name>
<evidence type="ECO:0000256" key="1">
    <source>
        <dbReference type="SAM" id="Coils"/>
    </source>
</evidence>
<gene>
    <name evidence="2" type="ORF">BN850_0094800</name>
</gene>
<keyword evidence="1" id="KW-0175">Coiled coil</keyword>
<dbReference type="AlphaFoldDB" id="A0A090MDD5"/>
<dbReference type="SUPFAM" id="SSF57997">
    <property type="entry name" value="Tropomyosin"/>
    <property type="match status" value="1"/>
</dbReference>